<name>A0A543HGN8_9MICO</name>
<organism evidence="2 3">
    <name type="scientific">Humibacillus xanthopallidus</name>
    <dbReference type="NCBI Taxonomy" id="412689"/>
    <lineage>
        <taxon>Bacteria</taxon>
        <taxon>Bacillati</taxon>
        <taxon>Actinomycetota</taxon>
        <taxon>Actinomycetes</taxon>
        <taxon>Micrococcales</taxon>
        <taxon>Intrasporangiaceae</taxon>
        <taxon>Humibacillus</taxon>
    </lineage>
</organism>
<sequence length="49" mass="5043">MRPGPSSAHGFARAGGVAGGQPSLAVLSFRNPVGEEVREFPLGQRVSAH</sequence>
<dbReference type="AlphaFoldDB" id="A0A543HGN8"/>
<evidence type="ECO:0000256" key="1">
    <source>
        <dbReference type="SAM" id="MobiDB-lite"/>
    </source>
</evidence>
<keyword evidence="3" id="KW-1185">Reference proteome</keyword>
<reference evidence="2 3" key="1">
    <citation type="submission" date="2019-06" db="EMBL/GenBank/DDBJ databases">
        <title>Genome sequencing of plant associated microbes to promote plant fitness in Sorghum bicolor and Oryza sativa.</title>
        <authorList>
            <person name="Coleman-Derr D."/>
        </authorList>
    </citation>
    <scope>NUCLEOTIDE SEQUENCE [LARGE SCALE GENOMIC DNA]</scope>
    <source>
        <strain evidence="2 3">KV-663</strain>
    </source>
</reference>
<gene>
    <name evidence="2" type="ORF">FBY41_4278</name>
</gene>
<evidence type="ECO:0000313" key="3">
    <source>
        <dbReference type="Proteomes" id="UP000316747"/>
    </source>
</evidence>
<protein>
    <submittedName>
        <fullName evidence="2">Uncharacterized protein</fullName>
    </submittedName>
</protein>
<evidence type="ECO:0000313" key="2">
    <source>
        <dbReference type="EMBL" id="TQM57453.1"/>
    </source>
</evidence>
<accession>A0A543HGN8</accession>
<dbReference type="EMBL" id="VFPM01000004">
    <property type="protein sequence ID" value="TQM57453.1"/>
    <property type="molecule type" value="Genomic_DNA"/>
</dbReference>
<comment type="caution">
    <text evidence="2">The sequence shown here is derived from an EMBL/GenBank/DDBJ whole genome shotgun (WGS) entry which is preliminary data.</text>
</comment>
<dbReference type="Proteomes" id="UP000316747">
    <property type="component" value="Unassembled WGS sequence"/>
</dbReference>
<proteinExistence type="predicted"/>
<feature type="region of interest" description="Disordered" evidence="1">
    <location>
        <begin position="1"/>
        <end position="20"/>
    </location>
</feature>